<dbReference type="InterPro" id="IPR000836">
    <property type="entry name" value="PRTase_dom"/>
</dbReference>
<dbReference type="InterPro" id="IPR051910">
    <property type="entry name" value="ComF/GntX_DNA_util-trans"/>
</dbReference>
<dbReference type="AlphaFoldDB" id="A0A8E6B8L2"/>
<dbReference type="InterPro" id="IPR029057">
    <property type="entry name" value="PRTase-like"/>
</dbReference>
<organism evidence="3 4">
    <name type="scientific">Telmatocola sphagniphila</name>
    <dbReference type="NCBI Taxonomy" id="1123043"/>
    <lineage>
        <taxon>Bacteria</taxon>
        <taxon>Pseudomonadati</taxon>
        <taxon>Planctomycetota</taxon>
        <taxon>Planctomycetia</taxon>
        <taxon>Gemmatales</taxon>
        <taxon>Gemmataceae</taxon>
    </lineage>
</organism>
<protein>
    <submittedName>
        <fullName evidence="3">ComF family protein</fullName>
    </submittedName>
</protein>
<dbReference type="SUPFAM" id="SSF53271">
    <property type="entry name" value="PRTase-like"/>
    <property type="match status" value="1"/>
</dbReference>
<proteinExistence type="inferred from homology"/>
<evidence type="ECO:0000256" key="1">
    <source>
        <dbReference type="ARBA" id="ARBA00008007"/>
    </source>
</evidence>
<keyword evidence="4" id="KW-1185">Reference proteome</keyword>
<evidence type="ECO:0000313" key="4">
    <source>
        <dbReference type="Proteomes" id="UP000676194"/>
    </source>
</evidence>
<dbReference type="EMBL" id="CP074694">
    <property type="protein sequence ID" value="QVL32523.1"/>
    <property type="molecule type" value="Genomic_DNA"/>
</dbReference>
<evidence type="ECO:0000313" key="3">
    <source>
        <dbReference type="EMBL" id="QVL32523.1"/>
    </source>
</evidence>
<dbReference type="Gene3D" id="3.40.50.2020">
    <property type="match status" value="1"/>
</dbReference>
<feature type="domain" description="Phosphoribosyltransferase" evidence="2">
    <location>
        <begin position="150"/>
        <end position="239"/>
    </location>
</feature>
<dbReference type="PANTHER" id="PTHR47505:SF1">
    <property type="entry name" value="DNA UTILIZATION PROTEIN YHGH"/>
    <property type="match status" value="1"/>
</dbReference>
<comment type="similarity">
    <text evidence="1">Belongs to the ComF/GntX family.</text>
</comment>
<dbReference type="KEGG" id="tsph:KIH39_00980"/>
<gene>
    <name evidence="3" type="ORF">KIH39_00980</name>
</gene>
<evidence type="ECO:0000259" key="2">
    <source>
        <dbReference type="Pfam" id="PF00156"/>
    </source>
</evidence>
<sequence>MTHAQIFDWWHSLQARLFPPVCWQCDRPSPDDRSPFCNECTNAWLTDESTVCPRCASTIGAFTESEEGCKYCREENYHFSSVVRLGPYKEAWRSAALRLKKAHEETYAHLFAHWWAGKMSPKLPRDCQLVVPVPLHWSRRWERGFNQCHFLARELARQLKIPESRTLRRKRRSEDQKSLSGTERRKNLKQAFELHSSISLKNQKVILVDDVLTTGATADACSRVLVDAGATEVIVAIVAKG</sequence>
<accession>A0A8E6B8L2</accession>
<dbReference type="CDD" id="cd06223">
    <property type="entry name" value="PRTases_typeI"/>
    <property type="match status" value="1"/>
</dbReference>
<dbReference type="RefSeq" id="WP_213497415.1">
    <property type="nucleotide sequence ID" value="NZ_CP074694.1"/>
</dbReference>
<dbReference type="PANTHER" id="PTHR47505">
    <property type="entry name" value="DNA UTILIZATION PROTEIN YHGH"/>
    <property type="match status" value="1"/>
</dbReference>
<name>A0A8E6B8L2_9BACT</name>
<dbReference type="Proteomes" id="UP000676194">
    <property type="component" value="Chromosome"/>
</dbReference>
<dbReference type="Pfam" id="PF00156">
    <property type="entry name" value="Pribosyltran"/>
    <property type="match status" value="1"/>
</dbReference>
<reference evidence="3" key="1">
    <citation type="submission" date="2021-05" db="EMBL/GenBank/DDBJ databases">
        <title>Complete genome sequence of the cellulolytic planctomycete Telmatocola sphagniphila SP2T and characterization of the first cellulase from planctomycetes.</title>
        <authorList>
            <person name="Rakitin A.L."/>
            <person name="Beletsky A.V."/>
            <person name="Naumoff D.G."/>
            <person name="Kulichevskaya I.S."/>
            <person name="Mardanov A.V."/>
            <person name="Ravin N.V."/>
            <person name="Dedysh S.N."/>
        </authorList>
    </citation>
    <scope>NUCLEOTIDE SEQUENCE</scope>
    <source>
        <strain evidence="3">SP2T</strain>
    </source>
</reference>